<dbReference type="InterPro" id="IPR036633">
    <property type="entry name" value="Prn/Lys/Arg_de-COase_C_sf"/>
</dbReference>
<dbReference type="PROSITE" id="PS00703">
    <property type="entry name" value="OKR_DC_1"/>
    <property type="match status" value="1"/>
</dbReference>
<dbReference type="Pfam" id="PF01276">
    <property type="entry name" value="OKR_DC_1"/>
    <property type="match status" value="1"/>
</dbReference>
<dbReference type="InterPro" id="IPR027605">
    <property type="entry name" value="Lacto_ODC_put"/>
</dbReference>
<dbReference type="Gene3D" id="3.40.640.10">
    <property type="entry name" value="Type I PLP-dependent aspartate aminotransferase-like (Major domain)"/>
    <property type="match status" value="1"/>
</dbReference>
<feature type="modified residue" description="N6-(pyridoxal phosphate)lysine" evidence="5">
    <location>
        <position position="338"/>
    </location>
</feature>
<dbReference type="GO" id="GO:0030170">
    <property type="term" value="F:pyridoxal phosphate binding"/>
    <property type="evidence" value="ECO:0007669"/>
    <property type="project" value="TreeGrafter"/>
</dbReference>
<dbReference type="Gene3D" id="3.90.1150.10">
    <property type="entry name" value="Aspartate Aminotransferase, domain 1"/>
    <property type="match status" value="1"/>
</dbReference>
<dbReference type="GO" id="GO:0016831">
    <property type="term" value="F:carboxy-lyase activity"/>
    <property type="evidence" value="ECO:0007669"/>
    <property type="project" value="UniProtKB-KW"/>
</dbReference>
<reference evidence="7 8" key="1">
    <citation type="journal article" date="2015" name="Genome Announc.">
        <title>Expanding the biotechnology potential of lactobacilli through comparative genomics of 213 strains and associated genera.</title>
        <authorList>
            <person name="Sun Z."/>
            <person name="Harris H.M."/>
            <person name="McCann A."/>
            <person name="Guo C."/>
            <person name="Argimon S."/>
            <person name="Zhang W."/>
            <person name="Yang X."/>
            <person name="Jeffery I.B."/>
            <person name="Cooney J.C."/>
            <person name="Kagawa T.F."/>
            <person name="Liu W."/>
            <person name="Song Y."/>
            <person name="Salvetti E."/>
            <person name="Wrobel A."/>
            <person name="Rasinkangas P."/>
            <person name="Parkhill J."/>
            <person name="Rea M.C."/>
            <person name="O'Sullivan O."/>
            <person name="Ritari J."/>
            <person name="Douillard F.P."/>
            <person name="Paul Ross R."/>
            <person name="Yang R."/>
            <person name="Briner A.E."/>
            <person name="Felis G.E."/>
            <person name="de Vos W.M."/>
            <person name="Barrangou R."/>
            <person name="Klaenhammer T.R."/>
            <person name="Caufield P.W."/>
            <person name="Cui Y."/>
            <person name="Zhang H."/>
            <person name="O'Toole P.W."/>
        </authorList>
    </citation>
    <scope>NUCLEOTIDE SEQUENCE [LARGE SCALE GENOMIC DNA]</scope>
    <source>
        <strain evidence="7 8">DSM 21116</strain>
    </source>
</reference>
<dbReference type="Proteomes" id="UP000051131">
    <property type="component" value="Unassembled WGS sequence"/>
</dbReference>
<name>A0A0R2CMQ6_9LACO</name>
<dbReference type="InterPro" id="IPR015422">
    <property type="entry name" value="PyrdxlP-dep_Trfase_small"/>
</dbReference>
<dbReference type="GO" id="GO:0006520">
    <property type="term" value="P:amino acid metabolic process"/>
    <property type="evidence" value="ECO:0007669"/>
    <property type="project" value="InterPro"/>
</dbReference>
<gene>
    <name evidence="7" type="ORF">FC80_GL001550</name>
</gene>
<dbReference type="OrthoDB" id="9815233at2"/>
<dbReference type="SUPFAM" id="SSF55904">
    <property type="entry name" value="Ornithine decarboxylase C-terminal domain"/>
    <property type="match status" value="1"/>
</dbReference>
<dbReference type="RefSeq" id="WP_057828216.1">
    <property type="nucleotide sequence ID" value="NZ_AYZE01000005.1"/>
</dbReference>
<dbReference type="PATRIC" id="fig|1423729.3.peg.1573"/>
<dbReference type="InterPro" id="IPR008286">
    <property type="entry name" value="Prn/Lys/Arg_de-COase_C"/>
</dbReference>
<dbReference type="NCBIfam" id="TIGR04318">
    <property type="entry name" value="lacto_ODC_hypo"/>
    <property type="match status" value="1"/>
</dbReference>
<evidence type="ECO:0000313" key="8">
    <source>
        <dbReference type="Proteomes" id="UP000051131"/>
    </source>
</evidence>
<comment type="caution">
    <text evidence="7">The sequence shown here is derived from an EMBL/GenBank/DDBJ whole genome shotgun (WGS) entry which is preliminary data.</text>
</comment>
<dbReference type="InterPro" id="IPR015424">
    <property type="entry name" value="PyrdxlP-dep_Trfase"/>
</dbReference>
<evidence type="ECO:0000256" key="2">
    <source>
        <dbReference type="ARBA" id="ARBA00022793"/>
    </source>
</evidence>
<dbReference type="NCBIfam" id="NF010092">
    <property type="entry name" value="PRK13578.1"/>
    <property type="match status" value="1"/>
</dbReference>
<evidence type="ECO:0000256" key="4">
    <source>
        <dbReference type="ARBA" id="ARBA00023239"/>
    </source>
</evidence>
<dbReference type="SUPFAM" id="SSF53383">
    <property type="entry name" value="PLP-dependent transferases"/>
    <property type="match status" value="1"/>
</dbReference>
<organism evidence="7 8">
    <name type="scientific">Liquorilactobacillus cacaonum DSM 21116</name>
    <dbReference type="NCBI Taxonomy" id="1423729"/>
    <lineage>
        <taxon>Bacteria</taxon>
        <taxon>Bacillati</taxon>
        <taxon>Bacillota</taxon>
        <taxon>Bacilli</taxon>
        <taxon>Lactobacillales</taxon>
        <taxon>Lactobacillaceae</taxon>
        <taxon>Liquorilactobacillus</taxon>
    </lineage>
</organism>
<evidence type="ECO:0000256" key="3">
    <source>
        <dbReference type="ARBA" id="ARBA00022898"/>
    </source>
</evidence>
<dbReference type="AlphaFoldDB" id="A0A0R2CMQ6"/>
<accession>A0A0R2CMQ6</accession>
<sequence>MGFLKIAATKQVYDFLDITQKITILNATLNVSEIAVIVKLKDEQIDDKIKAKLENSGLEIPIFELNSANKDKKKQFDEIVKLAKKYEEENTPKFVVDLLNYAKKRPISFTTPGHHGGRFYEHHPAGITFKNFMGDNFFQTDVSDTVTELGDTLTHAGTPLEAQKQAAKVYNADKVYFVTNGTTSANTICAMSALTPGDLVLFDRNNHKSLYNSALIMSGAIPIYIPTDRNPLGAIGAMDEDFLDEECLRNEIAKVAPNKAKEARPFRMAVIQVETYDGILYDAHRIIRKIGKLCDYILFDCAWGGYEQFIPILKELSPFTMELTPEDPGILVTQSIHKQQAGVAQSSQILKKDRHIKGQKRYIDHKHFNHTYLKYVTTSYSYPVYASLAVNAYMAEGKFATTQWTQTFYRGIDIRKKLLRNSKLFKPFVPTTIDGILWEDISDELMLEKAKWMLKTKDLWHGFKDVKDNQVVQDPFKLIITTPGVDVKDGVYDKVGIPAVIVNAFLTKERVMSAKADLNSLLFLLTPGDESVELDILLQKLLEFEQDYEQDVRLVEILPKLVEKYKERYQDYTLKELCLEMHEYYKEHQTFELQKKLFKKKTFQNYQKSPYEADLDFMRNNGELIELSKLKGRVALEGALPYPPGVFIVAPGEKWEQVDIDYFQTLLGAMTRFPGFDPEIQGVYLRQVDGKYVAYGYVEKLRD</sequence>
<dbReference type="GO" id="GO:0005829">
    <property type="term" value="C:cytosol"/>
    <property type="evidence" value="ECO:0007669"/>
    <property type="project" value="TreeGrafter"/>
</dbReference>
<dbReference type="Gene3D" id="3.90.100.10">
    <property type="entry name" value="Orn/Lys/Arg decarboxylase, C-terminal domain"/>
    <property type="match status" value="1"/>
</dbReference>
<dbReference type="InterPro" id="IPR015421">
    <property type="entry name" value="PyrdxlP-dep_Trfase_major"/>
</dbReference>
<keyword evidence="8" id="KW-1185">Reference proteome</keyword>
<dbReference type="PANTHER" id="PTHR45229:SF3">
    <property type="entry name" value="BIODEGRADATIVE ARGININE DECARBOXYLASE"/>
    <property type="match status" value="1"/>
</dbReference>
<dbReference type="PIRSF" id="PIRSF009393">
    <property type="entry name" value="Orn_decarb"/>
    <property type="match status" value="1"/>
</dbReference>
<keyword evidence="3 5" id="KW-0663">Pyridoxal phosphate</keyword>
<keyword evidence="4" id="KW-0456">Lyase</keyword>
<dbReference type="STRING" id="1423729.FC80_GL001550"/>
<evidence type="ECO:0000256" key="1">
    <source>
        <dbReference type="ARBA" id="ARBA00010671"/>
    </source>
</evidence>
<feature type="domain" description="Orn/Lys/Arg decarboxylases family 1 pyridoxal-P attachment site" evidence="6">
    <location>
        <begin position="333"/>
        <end position="347"/>
    </location>
</feature>
<dbReference type="EMBL" id="AYZE01000005">
    <property type="protein sequence ID" value="KRM92613.1"/>
    <property type="molecule type" value="Genomic_DNA"/>
</dbReference>
<evidence type="ECO:0000313" key="7">
    <source>
        <dbReference type="EMBL" id="KRM92613.1"/>
    </source>
</evidence>
<keyword evidence="2" id="KW-0210">Decarboxylase</keyword>
<evidence type="ECO:0000259" key="6">
    <source>
        <dbReference type="PROSITE" id="PS00703"/>
    </source>
</evidence>
<dbReference type="Pfam" id="PF03711">
    <property type="entry name" value="OKR_DC_1_C"/>
    <property type="match status" value="1"/>
</dbReference>
<evidence type="ECO:0000256" key="5">
    <source>
        <dbReference type="PIRSR" id="PIRSR009393-1"/>
    </source>
</evidence>
<dbReference type="InterPro" id="IPR000310">
    <property type="entry name" value="Orn/Lys/Arg_deCO2ase_major_dom"/>
</dbReference>
<dbReference type="PANTHER" id="PTHR45229">
    <property type="entry name" value="CONSTITUTIVE ORNITHINE DECARBOXYLASE"/>
    <property type="match status" value="1"/>
</dbReference>
<comment type="similarity">
    <text evidence="1">Belongs to the Orn/Lys/Arg decarboxylase class-I family.</text>
</comment>
<dbReference type="InterPro" id="IPR011193">
    <property type="entry name" value="Orn/lys/arg_de-COase"/>
</dbReference>
<protein>
    <submittedName>
        <fullName evidence="7">Ornithine decarboxylase chain A</fullName>
    </submittedName>
</protein>
<proteinExistence type="inferred from homology"/>